<evidence type="ECO:0000256" key="5">
    <source>
        <dbReference type="ARBA" id="ARBA00023163"/>
    </source>
</evidence>
<dbReference type="Pfam" id="PF00126">
    <property type="entry name" value="HTH_1"/>
    <property type="match status" value="1"/>
</dbReference>
<dbReference type="GO" id="GO:0003700">
    <property type="term" value="F:DNA-binding transcription factor activity"/>
    <property type="evidence" value="ECO:0007669"/>
    <property type="project" value="InterPro"/>
</dbReference>
<dbReference type="Gene3D" id="3.40.190.10">
    <property type="entry name" value="Periplasmic binding protein-like II"/>
    <property type="match status" value="2"/>
</dbReference>
<dbReference type="PROSITE" id="PS50931">
    <property type="entry name" value="HTH_LYSR"/>
    <property type="match status" value="1"/>
</dbReference>
<evidence type="ECO:0000256" key="4">
    <source>
        <dbReference type="ARBA" id="ARBA00023159"/>
    </source>
</evidence>
<comment type="similarity">
    <text evidence="1">Belongs to the LysR transcriptional regulatory family.</text>
</comment>
<dbReference type="PANTHER" id="PTHR30346:SF26">
    <property type="entry name" value="HYDROGEN PEROXIDE-INDUCIBLE GENES ACTIVATOR"/>
    <property type="match status" value="1"/>
</dbReference>
<accession>A0A1S7LFS9</accession>
<evidence type="ECO:0000256" key="3">
    <source>
        <dbReference type="ARBA" id="ARBA00023125"/>
    </source>
</evidence>
<dbReference type="EMBL" id="LO017727">
    <property type="protein sequence ID" value="CRH05805.1"/>
    <property type="molecule type" value="Genomic_DNA"/>
</dbReference>
<organism evidence="7">
    <name type="scientific">Magnetococcus massalia (strain MO-1)</name>
    <dbReference type="NCBI Taxonomy" id="451514"/>
    <lineage>
        <taxon>Bacteria</taxon>
        <taxon>Pseudomonadati</taxon>
        <taxon>Pseudomonadota</taxon>
        <taxon>Magnetococcia</taxon>
        <taxon>Magnetococcales</taxon>
        <taxon>Magnetococcaceae</taxon>
        <taxon>Magnetococcus</taxon>
    </lineage>
</organism>
<keyword evidence="2" id="KW-0805">Transcription regulation</keyword>
<dbReference type="InterPro" id="IPR005119">
    <property type="entry name" value="LysR_subst-bd"/>
</dbReference>
<gene>
    <name evidence="7" type="primary">oxyR</name>
    <name evidence="7" type="ORF">MAGMO_1621</name>
</gene>
<dbReference type="CDD" id="cd08411">
    <property type="entry name" value="PBP2_OxyR"/>
    <property type="match status" value="1"/>
</dbReference>
<feature type="domain" description="HTH lysR-type" evidence="6">
    <location>
        <begin position="1"/>
        <end position="58"/>
    </location>
</feature>
<dbReference type="AlphaFoldDB" id="A0A1S7LFS9"/>
<dbReference type="Pfam" id="PF03466">
    <property type="entry name" value="LysR_substrate"/>
    <property type="match status" value="1"/>
</dbReference>
<dbReference type="SUPFAM" id="SSF46785">
    <property type="entry name" value="Winged helix' DNA-binding domain"/>
    <property type="match status" value="1"/>
</dbReference>
<sequence>MNLNQMRFIDAVARLRHFGRAAKACHVSQPTLSIGIRKLEDELGVILFERSKTDVRLTDAGQEVITLARQIVDASSRIKELGKSRRDPLLGPLRLGVINTIGPYLLPKLIPAMREKTPQMPLRIEEDYTDVLIEHLKQGSLDLLIIARECSEPGLAVLPLYEEPFLITVPEDHHWADRDQINGTELSEESLLLLRRGHCLRDQVLALCPECLQTHSDPTHLTSVLESSSLETIRHMVMAGSGITVLPSTVTEQQSPAQGSLKYIPFAPPAPHRTVSLVWRHSFYRMPAIESLASVIRSIELPSVRLLQEEATIGSSRR</sequence>
<reference evidence="7" key="1">
    <citation type="submission" date="2015-04" db="EMBL/GenBank/DDBJ databases">
        <authorList>
            <person name="Syromyatnikov M.Y."/>
            <person name="Popov V.N."/>
        </authorList>
    </citation>
    <scope>NUCLEOTIDE SEQUENCE</scope>
    <source>
        <strain evidence="7">MO-1</strain>
    </source>
</reference>
<dbReference type="InterPro" id="IPR036388">
    <property type="entry name" value="WH-like_DNA-bd_sf"/>
</dbReference>
<dbReference type="InterPro" id="IPR036390">
    <property type="entry name" value="WH_DNA-bd_sf"/>
</dbReference>
<keyword evidence="3 7" id="KW-0238">DNA-binding</keyword>
<keyword evidence="4" id="KW-0010">Activator</keyword>
<proteinExistence type="inferred from homology"/>
<dbReference type="SUPFAM" id="SSF53850">
    <property type="entry name" value="Periplasmic binding protein-like II"/>
    <property type="match status" value="1"/>
</dbReference>
<dbReference type="PRINTS" id="PR00039">
    <property type="entry name" value="HTHLYSR"/>
</dbReference>
<evidence type="ECO:0000259" key="6">
    <source>
        <dbReference type="PROSITE" id="PS50931"/>
    </source>
</evidence>
<dbReference type="GO" id="GO:0032993">
    <property type="term" value="C:protein-DNA complex"/>
    <property type="evidence" value="ECO:0007669"/>
    <property type="project" value="TreeGrafter"/>
</dbReference>
<evidence type="ECO:0000256" key="1">
    <source>
        <dbReference type="ARBA" id="ARBA00009437"/>
    </source>
</evidence>
<keyword evidence="5" id="KW-0804">Transcription</keyword>
<dbReference type="InterPro" id="IPR000847">
    <property type="entry name" value="LysR_HTH_N"/>
</dbReference>
<name>A0A1S7LFS9_MAGMO</name>
<dbReference type="Gene3D" id="1.10.10.10">
    <property type="entry name" value="Winged helix-like DNA-binding domain superfamily/Winged helix DNA-binding domain"/>
    <property type="match status" value="1"/>
</dbReference>
<evidence type="ECO:0000313" key="7">
    <source>
        <dbReference type="EMBL" id="CRH05805.1"/>
    </source>
</evidence>
<dbReference type="FunFam" id="1.10.10.10:FF:000001">
    <property type="entry name" value="LysR family transcriptional regulator"/>
    <property type="match status" value="1"/>
</dbReference>
<evidence type="ECO:0000256" key="2">
    <source>
        <dbReference type="ARBA" id="ARBA00023015"/>
    </source>
</evidence>
<dbReference type="GO" id="GO:0003677">
    <property type="term" value="F:DNA binding"/>
    <property type="evidence" value="ECO:0007669"/>
    <property type="project" value="UniProtKB-KW"/>
</dbReference>
<protein>
    <submittedName>
        <fullName evidence="7">DNA-binding transcriptional dual regulator</fullName>
    </submittedName>
</protein>
<dbReference type="PANTHER" id="PTHR30346">
    <property type="entry name" value="TRANSCRIPTIONAL DUAL REGULATOR HCAR-RELATED"/>
    <property type="match status" value="1"/>
</dbReference>